<evidence type="ECO:0000256" key="3">
    <source>
        <dbReference type="ARBA" id="ARBA00022729"/>
    </source>
</evidence>
<comment type="similarity">
    <text evidence="2">Belongs to the SusD family.</text>
</comment>
<evidence type="ECO:0000256" key="4">
    <source>
        <dbReference type="ARBA" id="ARBA00023136"/>
    </source>
</evidence>
<dbReference type="InterPro" id="IPR011990">
    <property type="entry name" value="TPR-like_helical_dom_sf"/>
</dbReference>
<dbReference type="CDD" id="cd08977">
    <property type="entry name" value="SusD"/>
    <property type="match status" value="1"/>
</dbReference>
<comment type="subcellular location">
    <subcellularLocation>
        <location evidence="1">Cell outer membrane</location>
    </subcellularLocation>
</comment>
<reference evidence="8 9" key="1">
    <citation type="submission" date="2021-03" db="EMBL/GenBank/DDBJ databases">
        <title>Assistant Professor.</title>
        <authorList>
            <person name="Huq M.A."/>
        </authorList>
    </citation>
    <scope>NUCLEOTIDE SEQUENCE [LARGE SCALE GENOMIC DNA]</scope>
    <source>
        <strain evidence="8 9">MAH-29</strain>
    </source>
</reference>
<evidence type="ECO:0000313" key="9">
    <source>
        <dbReference type="Proteomes" id="UP000677244"/>
    </source>
</evidence>
<feature type="domain" description="RagB/SusD" evidence="6">
    <location>
        <begin position="355"/>
        <end position="497"/>
    </location>
</feature>
<feature type="domain" description="SusD-like N-terminal" evidence="7">
    <location>
        <begin position="100"/>
        <end position="236"/>
    </location>
</feature>
<gene>
    <name evidence="8" type="ORF">J7I42_26755</name>
</gene>
<name>A0ABS3Z174_9BACT</name>
<sequence>MRLNKTFLFIAVFGLLASCSKSYLETKATDRIPEDEALTTTAGCWKLLNGVHRIMYSSQLGRQDLVGQGSNMMFMDVMGDDITISSTTDWFIYPYLWLSSHRNQTSALVYFNYNFYYEIINNINLLIDHVNDARGSDEDKKAILGQAYAYRGWAYFQMIQLFGERYDAAGDNDGPGLRITLHSQEKATPRASVRVVYDQINADLDKAIDLLGGYTRTNKSHLDKSVAQGLKARVALTQQDYQVALDMAKAARTGYTLMDSVTYMSGFNDYNTPEWMWGMHQQENQTTYFASFFAYMSCNFPAQNIQTSPRTIVDTLYYLIPSTDVRWQLWDSTGTNHSFPVPLDADGKEIGARVKFMQRKFKVKDPAMSIGDVPVMRAAEMYLIEAEANFYLHNDAAAQQVLYELVKKRDPAYKITTKNRDALEYEIFVQRRIELWGEGFRFYDLKRLDIPLDRSRHDRAWSSYLKRTGKPSIDERWQFLIPQAEIDATHGVVKQNPL</sequence>
<accession>A0ABS3Z174</accession>
<keyword evidence="4" id="KW-0472">Membrane</keyword>
<comment type="caution">
    <text evidence="8">The sequence shown here is derived from an EMBL/GenBank/DDBJ whole genome shotgun (WGS) entry which is preliminary data.</text>
</comment>
<organism evidence="8 9">
    <name type="scientific">Niastella soli</name>
    <dbReference type="NCBI Taxonomy" id="2821487"/>
    <lineage>
        <taxon>Bacteria</taxon>
        <taxon>Pseudomonadati</taxon>
        <taxon>Bacteroidota</taxon>
        <taxon>Chitinophagia</taxon>
        <taxon>Chitinophagales</taxon>
        <taxon>Chitinophagaceae</taxon>
        <taxon>Niastella</taxon>
    </lineage>
</organism>
<evidence type="ECO:0000259" key="7">
    <source>
        <dbReference type="Pfam" id="PF14322"/>
    </source>
</evidence>
<evidence type="ECO:0000256" key="2">
    <source>
        <dbReference type="ARBA" id="ARBA00006275"/>
    </source>
</evidence>
<dbReference type="SUPFAM" id="SSF48452">
    <property type="entry name" value="TPR-like"/>
    <property type="match status" value="1"/>
</dbReference>
<dbReference type="Pfam" id="PF14322">
    <property type="entry name" value="SusD-like_3"/>
    <property type="match status" value="1"/>
</dbReference>
<keyword evidence="9" id="KW-1185">Reference proteome</keyword>
<evidence type="ECO:0000256" key="1">
    <source>
        <dbReference type="ARBA" id="ARBA00004442"/>
    </source>
</evidence>
<keyword evidence="3" id="KW-0732">Signal</keyword>
<dbReference type="Pfam" id="PF07980">
    <property type="entry name" value="SusD_RagB"/>
    <property type="match status" value="1"/>
</dbReference>
<dbReference type="RefSeq" id="WP_209141972.1">
    <property type="nucleotide sequence ID" value="NZ_JAGHKO010000011.1"/>
</dbReference>
<dbReference type="InterPro" id="IPR033985">
    <property type="entry name" value="SusD-like_N"/>
</dbReference>
<dbReference type="Gene3D" id="1.25.40.390">
    <property type="match status" value="1"/>
</dbReference>
<dbReference type="Proteomes" id="UP000677244">
    <property type="component" value="Unassembled WGS sequence"/>
</dbReference>
<keyword evidence="5" id="KW-0998">Cell outer membrane</keyword>
<protein>
    <submittedName>
        <fullName evidence="8">RagB/SusD family nutrient uptake outer membrane protein</fullName>
    </submittedName>
</protein>
<evidence type="ECO:0000256" key="5">
    <source>
        <dbReference type="ARBA" id="ARBA00023237"/>
    </source>
</evidence>
<dbReference type="PROSITE" id="PS51257">
    <property type="entry name" value="PROKAR_LIPOPROTEIN"/>
    <property type="match status" value="1"/>
</dbReference>
<dbReference type="InterPro" id="IPR012944">
    <property type="entry name" value="SusD_RagB_dom"/>
</dbReference>
<evidence type="ECO:0000259" key="6">
    <source>
        <dbReference type="Pfam" id="PF07980"/>
    </source>
</evidence>
<proteinExistence type="inferred from homology"/>
<evidence type="ECO:0000313" key="8">
    <source>
        <dbReference type="EMBL" id="MBO9203914.1"/>
    </source>
</evidence>
<dbReference type="EMBL" id="JAGHKO010000011">
    <property type="protein sequence ID" value="MBO9203914.1"/>
    <property type="molecule type" value="Genomic_DNA"/>
</dbReference>